<dbReference type="Proteomes" id="UP000521872">
    <property type="component" value="Unassembled WGS sequence"/>
</dbReference>
<keyword evidence="1" id="KW-0472">Membrane</keyword>
<reference evidence="3 4" key="1">
    <citation type="submission" date="2019-12" db="EMBL/GenBank/DDBJ databases">
        <authorList>
            <person name="Floudas D."/>
            <person name="Bentzer J."/>
            <person name="Ahren D."/>
            <person name="Johansson T."/>
            <person name="Persson P."/>
            <person name="Tunlid A."/>
        </authorList>
    </citation>
    <scope>NUCLEOTIDE SEQUENCE [LARGE SCALE GENOMIC DNA]</scope>
    <source>
        <strain evidence="3 4">CBS 102.39</strain>
    </source>
</reference>
<name>A0A8H4VP49_9AGAR</name>
<protein>
    <recommendedName>
        <fullName evidence="2">DUF6533 domain-containing protein</fullName>
    </recommendedName>
</protein>
<gene>
    <name evidence="3" type="ORF">D9613_008235</name>
</gene>
<feature type="transmembrane region" description="Helical" evidence="1">
    <location>
        <begin position="62"/>
        <end position="83"/>
    </location>
</feature>
<proteinExistence type="predicted"/>
<keyword evidence="4" id="KW-1185">Reference proteome</keyword>
<dbReference type="EMBL" id="JAACJL010000031">
    <property type="protein sequence ID" value="KAF4616827.1"/>
    <property type="molecule type" value="Genomic_DNA"/>
</dbReference>
<dbReference type="Pfam" id="PF20151">
    <property type="entry name" value="DUF6533"/>
    <property type="match status" value="1"/>
</dbReference>
<accession>A0A8H4VP49</accession>
<organism evidence="3 4">
    <name type="scientific">Agrocybe pediades</name>
    <dbReference type="NCBI Taxonomy" id="84607"/>
    <lineage>
        <taxon>Eukaryota</taxon>
        <taxon>Fungi</taxon>
        <taxon>Dikarya</taxon>
        <taxon>Basidiomycota</taxon>
        <taxon>Agaricomycotina</taxon>
        <taxon>Agaricomycetes</taxon>
        <taxon>Agaricomycetidae</taxon>
        <taxon>Agaricales</taxon>
        <taxon>Agaricineae</taxon>
        <taxon>Strophariaceae</taxon>
        <taxon>Agrocybe</taxon>
    </lineage>
</organism>
<evidence type="ECO:0000313" key="3">
    <source>
        <dbReference type="EMBL" id="KAF4616827.1"/>
    </source>
</evidence>
<keyword evidence="1" id="KW-1133">Transmembrane helix</keyword>
<keyword evidence="1" id="KW-0812">Transmembrane</keyword>
<feature type="domain" description="DUF6533" evidence="2">
    <location>
        <begin position="35"/>
        <end position="72"/>
    </location>
</feature>
<evidence type="ECO:0000313" key="4">
    <source>
        <dbReference type="Proteomes" id="UP000521872"/>
    </source>
</evidence>
<evidence type="ECO:0000256" key="1">
    <source>
        <dbReference type="SAM" id="Phobius"/>
    </source>
</evidence>
<dbReference type="AlphaFoldDB" id="A0A8H4VP49"/>
<sequence>MADSVPALSGISANTFIQALREQEAIRYARLFSNTLIIYDYICTLGFEVELIWRSRWSPIKVLFFVIRYYTLAASIFGTFGLFTLQLTDHLYAHALIPVFKGA</sequence>
<comment type="caution">
    <text evidence="3">The sequence shown here is derived from an EMBL/GenBank/DDBJ whole genome shotgun (WGS) entry which is preliminary data.</text>
</comment>
<dbReference type="InterPro" id="IPR045340">
    <property type="entry name" value="DUF6533"/>
</dbReference>
<evidence type="ECO:0000259" key="2">
    <source>
        <dbReference type="Pfam" id="PF20151"/>
    </source>
</evidence>